<feature type="compositionally biased region" description="Basic and acidic residues" evidence="3">
    <location>
        <begin position="397"/>
        <end position="413"/>
    </location>
</feature>
<dbReference type="Pfam" id="PF12799">
    <property type="entry name" value="LRR_4"/>
    <property type="match status" value="1"/>
</dbReference>
<gene>
    <name evidence="4" type="ORF">ACHAXA_003674</name>
</gene>
<dbReference type="AlphaFoldDB" id="A0ABD3SPF7"/>
<dbReference type="SUPFAM" id="SSF52058">
    <property type="entry name" value="L domain-like"/>
    <property type="match status" value="1"/>
</dbReference>
<organism evidence="4 5">
    <name type="scientific">Cyclostephanos tholiformis</name>
    <dbReference type="NCBI Taxonomy" id="382380"/>
    <lineage>
        <taxon>Eukaryota</taxon>
        <taxon>Sar</taxon>
        <taxon>Stramenopiles</taxon>
        <taxon>Ochrophyta</taxon>
        <taxon>Bacillariophyta</taxon>
        <taxon>Coscinodiscophyceae</taxon>
        <taxon>Thalassiosirophycidae</taxon>
        <taxon>Stephanodiscales</taxon>
        <taxon>Stephanodiscaceae</taxon>
        <taxon>Cyclostephanos</taxon>
    </lineage>
</organism>
<evidence type="ECO:0000313" key="4">
    <source>
        <dbReference type="EMBL" id="KAL3826350.1"/>
    </source>
</evidence>
<reference evidence="4 5" key="1">
    <citation type="submission" date="2024-10" db="EMBL/GenBank/DDBJ databases">
        <title>Updated reference genomes for cyclostephanoid diatoms.</title>
        <authorList>
            <person name="Roberts W.R."/>
            <person name="Alverson A.J."/>
        </authorList>
    </citation>
    <scope>NUCLEOTIDE SEQUENCE [LARGE SCALE GENOMIC DNA]</scope>
    <source>
        <strain evidence="4 5">AJA228-03</strain>
    </source>
</reference>
<protein>
    <recommendedName>
        <fullName evidence="6">Protein phosphatase 1 regulatory subunit 7</fullName>
    </recommendedName>
</protein>
<feature type="compositionally biased region" description="Pro residues" evidence="3">
    <location>
        <begin position="1"/>
        <end position="16"/>
    </location>
</feature>
<dbReference type="InterPro" id="IPR025875">
    <property type="entry name" value="Leu-rich_rpt_4"/>
</dbReference>
<dbReference type="Proteomes" id="UP001530377">
    <property type="component" value="Unassembled WGS sequence"/>
</dbReference>
<keyword evidence="1" id="KW-0433">Leucine-rich repeat</keyword>
<accession>A0ABD3SPF7</accession>
<dbReference type="Gene3D" id="3.80.10.10">
    <property type="entry name" value="Ribonuclease Inhibitor"/>
    <property type="match status" value="3"/>
</dbReference>
<sequence>GGPIPPSPPPPPPPLPLDWTRLNECDRDDDAAVGGGSDPFDSDVATVRYPWDVVDDMTSMMHENSLILVGTAGQKITHMGKDLHERLSPNISSLVLRSHLIRTMEGIGRMERLELLELYDNQVDELRELDVSSGNMGLNLRVLDISYNVIRDMGPLISCPNLVELYIAQNKIKSISGVRNLTRLRKIDLGANRIRVMDEAELAGLVNLEELWLGKNKIERISGLSALTKLRRLDVQSNRLTRVEGLEAQVHSLEELYLSHNGIDDEGASYEGGLSLMFENLNTIDMSRNRLTSTRPFGHLTSLVDLWISGNDIKTFDDVEDLRGLTNLDSVYLEYNPLDKEFEYRKRLAEMIPSLTQIDANKIGGLAAYGWGGIGGGGFGSMGDPMERMRQMQDMAIRRAEMESQKNRYSEEKDAPEEASSKKER</sequence>
<dbReference type="PANTHER" id="PTHR15454">
    <property type="entry name" value="NISCHARIN RELATED"/>
    <property type="match status" value="1"/>
</dbReference>
<dbReference type="PROSITE" id="PS51450">
    <property type="entry name" value="LRR"/>
    <property type="match status" value="5"/>
</dbReference>
<name>A0ABD3SPF7_9STRA</name>
<feature type="region of interest" description="Disordered" evidence="3">
    <location>
        <begin position="397"/>
        <end position="425"/>
    </location>
</feature>
<dbReference type="EMBL" id="JALLPB020000023">
    <property type="protein sequence ID" value="KAL3826350.1"/>
    <property type="molecule type" value="Genomic_DNA"/>
</dbReference>
<evidence type="ECO:0000256" key="3">
    <source>
        <dbReference type="SAM" id="MobiDB-lite"/>
    </source>
</evidence>
<dbReference type="InterPro" id="IPR003591">
    <property type="entry name" value="Leu-rich_rpt_typical-subtyp"/>
</dbReference>
<dbReference type="InterPro" id="IPR001611">
    <property type="entry name" value="Leu-rich_rpt"/>
</dbReference>
<dbReference type="SMART" id="SM00369">
    <property type="entry name" value="LRR_TYP"/>
    <property type="match status" value="5"/>
</dbReference>
<dbReference type="PANTHER" id="PTHR15454:SF56">
    <property type="entry name" value="PROTEIN PHOSPHATASE 1 REGULATORY SUBUNIT 7-RELATED"/>
    <property type="match status" value="1"/>
</dbReference>
<dbReference type="Pfam" id="PF13855">
    <property type="entry name" value="LRR_8"/>
    <property type="match status" value="1"/>
</dbReference>
<dbReference type="InterPro" id="IPR032675">
    <property type="entry name" value="LRR_dom_sf"/>
</dbReference>
<evidence type="ECO:0000256" key="1">
    <source>
        <dbReference type="ARBA" id="ARBA00022614"/>
    </source>
</evidence>
<evidence type="ECO:0008006" key="6">
    <source>
        <dbReference type="Google" id="ProtNLM"/>
    </source>
</evidence>
<proteinExistence type="predicted"/>
<keyword evidence="2" id="KW-0677">Repeat</keyword>
<feature type="region of interest" description="Disordered" evidence="3">
    <location>
        <begin position="1"/>
        <end position="22"/>
    </location>
</feature>
<keyword evidence="5" id="KW-1185">Reference proteome</keyword>
<comment type="caution">
    <text evidence="4">The sequence shown here is derived from an EMBL/GenBank/DDBJ whole genome shotgun (WGS) entry which is preliminary data.</text>
</comment>
<dbReference type="SMART" id="SM00365">
    <property type="entry name" value="LRR_SD22"/>
    <property type="match status" value="7"/>
</dbReference>
<evidence type="ECO:0000313" key="5">
    <source>
        <dbReference type="Proteomes" id="UP001530377"/>
    </source>
</evidence>
<feature type="non-terminal residue" evidence="4">
    <location>
        <position position="1"/>
    </location>
</feature>
<evidence type="ECO:0000256" key="2">
    <source>
        <dbReference type="ARBA" id="ARBA00022737"/>
    </source>
</evidence>
<dbReference type="Pfam" id="PF13516">
    <property type="entry name" value="LRR_6"/>
    <property type="match status" value="1"/>
</dbReference>